<sequence length="165" mass="19907">MFMKIILLFFILTILLYSILMNNIHPLNYMMLLVIFTFLMVLMNYCFMGKILYSMIIMITITGGVMVMFLYFSSLINNEKSLTNKFEFNMFIAVMVMFLIIMLFFSNKMNWYMYLNNNNNNIVYMYMIYMKPYYIATMICMFNLLYCLILTIKSCSNKYLPLRKL</sequence>
<accession>A0A172CI86</accession>
<organism evidence="2">
    <name type="scientific">Rediviva intermixta</name>
    <dbReference type="NCBI Taxonomy" id="1688786"/>
    <lineage>
        <taxon>Eukaryota</taxon>
        <taxon>Metazoa</taxon>
        <taxon>Ecdysozoa</taxon>
        <taxon>Arthropoda</taxon>
        <taxon>Hexapoda</taxon>
        <taxon>Insecta</taxon>
        <taxon>Pterygota</taxon>
        <taxon>Neoptera</taxon>
        <taxon>Endopterygota</taxon>
        <taxon>Hymenoptera</taxon>
        <taxon>Apocrita</taxon>
        <taxon>Aculeata</taxon>
        <taxon>Apoidea</taxon>
        <taxon>Anthophila</taxon>
        <taxon>Melittinae</taxon>
        <taxon>Rediviva</taxon>
    </lineage>
</organism>
<geneLocation type="mitochondrion" evidence="2"/>
<reference evidence="2" key="1">
    <citation type="journal article" date="2015" name="Biol. J. Linn. Soc. Lond.">
        <title>The complete mitochondrial genome of the endemic and highly specialized South African bee species Rediviva intermixta (Hymenoptera: Melittidae), with a comparison with other bee mitogenomes.</title>
        <authorList>
            <person name="Kahnt B."/>
            <person name="Gerth M."/>
            <person name="Paxton R.J."/>
            <person name="Bleidorn C."/>
            <person name="Husemann M."/>
        </authorList>
    </citation>
    <scope>NUCLEOTIDE SEQUENCE</scope>
</reference>
<dbReference type="AlphaFoldDB" id="A0A172CI86"/>
<feature type="transmembrane region" description="Helical" evidence="1">
    <location>
        <begin position="31"/>
        <end position="48"/>
    </location>
</feature>
<keyword evidence="1" id="KW-0472">Membrane</keyword>
<evidence type="ECO:0000256" key="1">
    <source>
        <dbReference type="SAM" id="Phobius"/>
    </source>
</evidence>
<protein>
    <submittedName>
        <fullName evidence="2">NADH dehydrogenase subunit 6</fullName>
    </submittedName>
</protein>
<dbReference type="RefSeq" id="YP_009256122.1">
    <property type="nucleotide sequence ID" value="NC_030284.1"/>
</dbReference>
<dbReference type="CTD" id="4541"/>
<proteinExistence type="predicted"/>
<name>A0A172CI86_9HYME</name>
<keyword evidence="1" id="KW-0812">Transmembrane</keyword>
<keyword evidence="1" id="KW-1133">Transmembrane helix</keyword>
<evidence type="ECO:0000313" key="2">
    <source>
        <dbReference type="EMBL" id="AKS40065.1"/>
    </source>
</evidence>
<dbReference type="GeneID" id="27923913"/>
<gene>
    <name evidence="2" type="primary">ND6</name>
</gene>
<keyword evidence="2" id="KW-0496">Mitochondrion</keyword>
<feature type="transmembrane region" description="Helical" evidence="1">
    <location>
        <begin position="55"/>
        <end position="76"/>
    </location>
</feature>
<dbReference type="EMBL" id="KR864834">
    <property type="protein sequence ID" value="AKS40065.1"/>
    <property type="molecule type" value="Genomic_DNA"/>
</dbReference>
<feature type="transmembrane region" description="Helical" evidence="1">
    <location>
        <begin position="88"/>
        <end position="105"/>
    </location>
</feature>
<feature type="transmembrane region" description="Helical" evidence="1">
    <location>
        <begin position="133"/>
        <end position="152"/>
    </location>
</feature>